<evidence type="ECO:0000313" key="4">
    <source>
        <dbReference type="Proteomes" id="UP001219933"/>
    </source>
</evidence>
<keyword evidence="1" id="KW-0812">Transmembrane</keyword>
<proteinExistence type="predicted"/>
<protein>
    <recommendedName>
        <fullName evidence="5">Protein BIG1</fullName>
    </recommendedName>
</protein>
<keyword evidence="1" id="KW-1133">Transmembrane helix</keyword>
<feature type="chain" id="PRO_5041899059" description="Protein BIG1" evidence="2">
    <location>
        <begin position="24"/>
        <end position="239"/>
    </location>
</feature>
<keyword evidence="4" id="KW-1185">Reference proteome</keyword>
<name>A0AAF0J7G2_9BASI</name>
<dbReference type="AlphaFoldDB" id="A0AAF0J7G2"/>
<organism evidence="3 4">
    <name type="scientific">Malassezia cuniculi</name>
    <dbReference type="NCBI Taxonomy" id="948313"/>
    <lineage>
        <taxon>Eukaryota</taxon>
        <taxon>Fungi</taxon>
        <taxon>Dikarya</taxon>
        <taxon>Basidiomycota</taxon>
        <taxon>Ustilaginomycotina</taxon>
        <taxon>Malasseziomycetes</taxon>
        <taxon>Malasseziales</taxon>
        <taxon>Malasseziaceae</taxon>
        <taxon>Malassezia</taxon>
    </lineage>
</organism>
<evidence type="ECO:0000256" key="1">
    <source>
        <dbReference type="SAM" id="Phobius"/>
    </source>
</evidence>
<dbReference type="Proteomes" id="UP001219933">
    <property type="component" value="Chromosome 5"/>
</dbReference>
<gene>
    <name evidence="3" type="ORF">MCUN1_003465</name>
</gene>
<keyword evidence="2" id="KW-0732">Signal</keyword>
<feature type="signal peptide" evidence="2">
    <location>
        <begin position="1"/>
        <end position="23"/>
    </location>
</feature>
<feature type="transmembrane region" description="Helical" evidence="1">
    <location>
        <begin position="204"/>
        <end position="222"/>
    </location>
</feature>
<evidence type="ECO:0000313" key="3">
    <source>
        <dbReference type="EMBL" id="WFD36582.1"/>
    </source>
</evidence>
<keyword evidence="1" id="KW-0472">Membrane</keyword>
<sequence length="239" mass="26601">MLPRLAVLAVLAALAAIMPVGHGASDKAKTVRYYLLGVNEEYNNKQTATAADLVLDIRILTRVVGAPNLWLAYDPVPKSAGPYDRVVTLMDSAYHFRSTPHLCSQKICKNLINTAKAIWSIERVSIVGDDPNTAMNQKHDLAVRLASPAVSVDFSARWPFDMAWGSSEPKDAKLTKRIEDAIFLKHMHMQDSDDEDDEYSHTAGYTRIMAGAIVLCFVLLFIKTAARRISVRIEYPRKV</sequence>
<accession>A0AAF0J7G2</accession>
<dbReference type="EMBL" id="CP119881">
    <property type="protein sequence ID" value="WFD36582.1"/>
    <property type="molecule type" value="Genomic_DNA"/>
</dbReference>
<evidence type="ECO:0000256" key="2">
    <source>
        <dbReference type="SAM" id="SignalP"/>
    </source>
</evidence>
<reference evidence="3" key="1">
    <citation type="submission" date="2023-03" db="EMBL/GenBank/DDBJ databases">
        <title>Mating type loci evolution in Malassezia.</title>
        <authorList>
            <person name="Coelho M.A."/>
        </authorList>
    </citation>
    <scope>NUCLEOTIDE SEQUENCE</scope>
    <source>
        <strain evidence="3">CBS 11721</strain>
    </source>
</reference>
<evidence type="ECO:0008006" key="5">
    <source>
        <dbReference type="Google" id="ProtNLM"/>
    </source>
</evidence>